<gene>
    <name evidence="1" type="ORF">FOZG_14966</name>
</gene>
<reference evidence="1" key="2">
    <citation type="submission" date="2012-06" db="EMBL/GenBank/DDBJ databases">
        <title>Annotation of the Genome Sequence of Fusarium oxysporum Fo47.</title>
        <authorList>
            <consortium name="The Broad Institute Genomics Platform"/>
            <person name="Ma L.-J."/>
            <person name="Corby-Kistler H."/>
            <person name="Broz K."/>
            <person name="Gale L.R."/>
            <person name="Jonkers W."/>
            <person name="O'Donnell K."/>
            <person name="Ploetz R."/>
            <person name="Steinberg C."/>
            <person name="Schwartz D.C."/>
            <person name="VanEtten H."/>
            <person name="Zhou S."/>
            <person name="Young S.K."/>
            <person name="Zeng Q."/>
            <person name="Gargeya S."/>
            <person name="Fitzgerald M."/>
            <person name="Abouelleil A."/>
            <person name="Alvarado L."/>
            <person name="Chapman S.B."/>
            <person name="Gainer-Dewar J."/>
            <person name="Goldberg J."/>
            <person name="Griggs A."/>
            <person name="Gujja S."/>
            <person name="Hansen M."/>
            <person name="Howarth C."/>
            <person name="Imamovic A."/>
            <person name="Ireland A."/>
            <person name="Larimer J."/>
            <person name="McCowan C."/>
            <person name="Murphy C."/>
            <person name="Pearson M."/>
            <person name="Poon T.W."/>
            <person name="Priest M."/>
            <person name="Roberts A."/>
            <person name="Saif S."/>
            <person name="Shea T."/>
            <person name="Sykes S."/>
            <person name="Wortman J."/>
            <person name="Nusbaum C."/>
            <person name="Birren B."/>
        </authorList>
    </citation>
    <scope>NUCLEOTIDE SEQUENCE</scope>
    <source>
        <strain evidence="1">Fo47</strain>
    </source>
</reference>
<dbReference type="Proteomes" id="UP000030766">
    <property type="component" value="Unassembled WGS sequence"/>
</dbReference>
<name>W9JIR2_FUSOX</name>
<dbReference type="HOGENOM" id="CLU_3242230_0_0_1"/>
<accession>W9JIR2</accession>
<organism evidence="1">
    <name type="scientific">Fusarium oxysporum Fo47</name>
    <dbReference type="NCBI Taxonomy" id="660027"/>
    <lineage>
        <taxon>Eukaryota</taxon>
        <taxon>Fungi</taxon>
        <taxon>Dikarya</taxon>
        <taxon>Ascomycota</taxon>
        <taxon>Pezizomycotina</taxon>
        <taxon>Sordariomycetes</taxon>
        <taxon>Hypocreomycetidae</taxon>
        <taxon>Hypocreales</taxon>
        <taxon>Nectriaceae</taxon>
        <taxon>Fusarium</taxon>
        <taxon>Fusarium oxysporum species complex</taxon>
    </lineage>
</organism>
<evidence type="ECO:0000313" key="1">
    <source>
        <dbReference type="EMBL" id="EWZ31947.1"/>
    </source>
</evidence>
<dbReference type="VEuPathDB" id="FungiDB:FOZG_14966"/>
<dbReference type="AlphaFoldDB" id="W9JIR2"/>
<reference evidence="1" key="1">
    <citation type="submission" date="2011-06" db="EMBL/GenBank/DDBJ databases">
        <title>The Genome Sequence of Fusarium oxysporum Fo47.</title>
        <authorList>
            <consortium name="The Broad Institute Genome Sequencing Platform"/>
            <person name="Ma L.-J."/>
            <person name="Gale L.R."/>
            <person name="Schwartz D.C."/>
            <person name="Zhou S."/>
            <person name="Corby-Kistler H."/>
            <person name="Young S.K."/>
            <person name="Zeng Q."/>
            <person name="Gargeya S."/>
            <person name="Fitzgerald M."/>
            <person name="Haas B."/>
            <person name="Abouelleil A."/>
            <person name="Alvarado L."/>
            <person name="Arachchi H.M."/>
            <person name="Berlin A."/>
            <person name="Brown A."/>
            <person name="Chapman S.B."/>
            <person name="Chen Z."/>
            <person name="Dunbar C."/>
            <person name="Freedman E."/>
            <person name="Gearin G."/>
            <person name="Gellesch M."/>
            <person name="Goldberg J."/>
            <person name="Griggs A."/>
            <person name="Gujja S."/>
            <person name="Heiman D."/>
            <person name="Howarth C."/>
            <person name="Larson L."/>
            <person name="Lui A."/>
            <person name="MacDonald P.J.P."/>
            <person name="Mehta T."/>
            <person name="Montmayeur A."/>
            <person name="Murphy C."/>
            <person name="Neiman D."/>
            <person name="Pearson M."/>
            <person name="Priest M."/>
            <person name="Roberts A."/>
            <person name="Saif S."/>
            <person name="Shea T."/>
            <person name="Shenoy N."/>
            <person name="Sisk P."/>
            <person name="Stolte C."/>
            <person name="Sykes S."/>
            <person name="Wortman J."/>
            <person name="Nusbaum C."/>
            <person name="Birren B."/>
        </authorList>
    </citation>
    <scope>NUCLEOTIDE SEQUENCE [LARGE SCALE GENOMIC DNA]</scope>
    <source>
        <strain evidence="1">Fo47</strain>
    </source>
</reference>
<protein>
    <submittedName>
        <fullName evidence="1">Uncharacterized protein</fullName>
    </submittedName>
</protein>
<sequence>MSDVEKTIIPMIKETTKLSYVLCIRSIVTGQQAECQMLSRTWQ</sequence>
<dbReference type="EMBL" id="JH717907">
    <property type="protein sequence ID" value="EWZ31947.1"/>
    <property type="molecule type" value="Genomic_DNA"/>
</dbReference>
<proteinExistence type="predicted"/>